<feature type="active site" description="Cysteine sulfenic acid (-SOH) intermediate; for peroxidase activity" evidence="12">
    <location>
        <position position="57"/>
    </location>
</feature>
<evidence type="ECO:0000256" key="1">
    <source>
        <dbReference type="ARBA" id="ARBA00003330"/>
    </source>
</evidence>
<dbReference type="PROSITE" id="PS51352">
    <property type="entry name" value="THIOREDOXIN_2"/>
    <property type="match status" value="1"/>
</dbReference>
<dbReference type="Gene3D" id="3.40.30.10">
    <property type="entry name" value="Glutaredoxin"/>
    <property type="match status" value="1"/>
</dbReference>
<evidence type="ECO:0000256" key="3">
    <source>
        <dbReference type="ARBA" id="ARBA00013017"/>
    </source>
</evidence>
<keyword evidence="6 11" id="KW-0560">Oxidoreductase</keyword>
<evidence type="ECO:0000256" key="9">
    <source>
        <dbReference type="ARBA" id="ARBA00049091"/>
    </source>
</evidence>
<comment type="function">
    <text evidence="1">Thiol-specific peroxidase that catalyzes the reduction of hydrogen peroxide and organic hydroperoxides to water and alcohols, respectively. Plays a role in cell protection against oxidative stress by detoxifying peroxides and as sensor of hydrogen peroxide-mediated signaling events.</text>
</comment>
<keyword evidence="8 11" id="KW-0676">Redox-active center</keyword>
<dbReference type="InterPro" id="IPR000866">
    <property type="entry name" value="AhpC/TSA"/>
</dbReference>
<keyword evidence="15" id="KW-1185">Reference proteome</keyword>
<dbReference type="PANTHER" id="PTHR10681:SF163">
    <property type="entry name" value="AT16346P-RELATED"/>
    <property type="match status" value="1"/>
</dbReference>
<organism evidence="14 15">
    <name type="scientific">Gnathostoma spinigerum</name>
    <dbReference type="NCBI Taxonomy" id="75299"/>
    <lineage>
        <taxon>Eukaryota</taxon>
        <taxon>Metazoa</taxon>
        <taxon>Ecdysozoa</taxon>
        <taxon>Nematoda</taxon>
        <taxon>Chromadorea</taxon>
        <taxon>Rhabditida</taxon>
        <taxon>Spirurina</taxon>
        <taxon>Gnathostomatomorpha</taxon>
        <taxon>Gnathostomatoidea</taxon>
        <taxon>Gnathostomatidae</taxon>
        <taxon>Gnathostoma</taxon>
    </lineage>
</organism>
<dbReference type="FunFam" id="3.40.30.10:FF:000003">
    <property type="entry name" value="Peroxiredoxin 1"/>
    <property type="match status" value="1"/>
</dbReference>
<evidence type="ECO:0000313" key="14">
    <source>
        <dbReference type="EMBL" id="MFH4980537.1"/>
    </source>
</evidence>
<comment type="catalytic activity">
    <reaction evidence="9">
        <text>a hydroperoxide + [thioredoxin]-dithiol = an alcohol + [thioredoxin]-disulfide + H2O</text>
        <dbReference type="Rhea" id="RHEA:62620"/>
        <dbReference type="Rhea" id="RHEA-COMP:10698"/>
        <dbReference type="Rhea" id="RHEA-COMP:10700"/>
        <dbReference type="ChEBI" id="CHEBI:15377"/>
        <dbReference type="ChEBI" id="CHEBI:29950"/>
        <dbReference type="ChEBI" id="CHEBI:30879"/>
        <dbReference type="ChEBI" id="CHEBI:35924"/>
        <dbReference type="ChEBI" id="CHEBI:50058"/>
        <dbReference type="EC" id="1.11.1.24"/>
    </reaction>
</comment>
<dbReference type="Pfam" id="PF10417">
    <property type="entry name" value="1-cysPrx_C"/>
    <property type="match status" value="1"/>
</dbReference>
<evidence type="ECO:0000256" key="5">
    <source>
        <dbReference type="ARBA" id="ARBA00022862"/>
    </source>
</evidence>
<dbReference type="InterPro" id="IPR036249">
    <property type="entry name" value="Thioredoxin-like_sf"/>
</dbReference>
<proteinExistence type="inferred from homology"/>
<reference evidence="14 15" key="1">
    <citation type="submission" date="2024-08" db="EMBL/GenBank/DDBJ databases">
        <title>Gnathostoma spinigerum genome.</title>
        <authorList>
            <person name="Gonzalez-Bertolin B."/>
            <person name="Monzon S."/>
            <person name="Zaballos A."/>
            <person name="Jimenez P."/>
            <person name="Dekumyoy P."/>
            <person name="Varona S."/>
            <person name="Cuesta I."/>
            <person name="Sumanam S."/>
            <person name="Adisakwattana P."/>
            <person name="Gasser R.B."/>
            <person name="Hernandez-Gonzalez A."/>
            <person name="Young N.D."/>
            <person name="Perteguer M.J."/>
        </authorList>
    </citation>
    <scope>NUCLEOTIDE SEQUENCE [LARGE SCALE GENOMIC DNA]</scope>
    <source>
        <strain evidence="14">AL3</strain>
        <tissue evidence="14">Liver</tissue>
    </source>
</reference>
<dbReference type="InterPro" id="IPR050217">
    <property type="entry name" value="Peroxiredoxin"/>
</dbReference>
<dbReference type="Pfam" id="PF00578">
    <property type="entry name" value="AhpC-TSA"/>
    <property type="match status" value="1"/>
</dbReference>
<dbReference type="InterPro" id="IPR019479">
    <property type="entry name" value="Peroxiredoxin_C"/>
</dbReference>
<protein>
    <recommendedName>
        <fullName evidence="3">thioredoxin-dependent peroxiredoxin</fullName>
        <ecNumber evidence="3">1.11.1.24</ecNumber>
    </recommendedName>
</protein>
<evidence type="ECO:0000256" key="12">
    <source>
        <dbReference type="PIRSR" id="PIRSR000239-1"/>
    </source>
</evidence>
<evidence type="ECO:0000313" key="15">
    <source>
        <dbReference type="Proteomes" id="UP001608902"/>
    </source>
</evidence>
<accession>A0ABD6EV22</accession>
<dbReference type="EMBL" id="JBGFUD010005698">
    <property type="protein sequence ID" value="MFH4980537.1"/>
    <property type="molecule type" value="Genomic_DNA"/>
</dbReference>
<comment type="similarity">
    <text evidence="2">Belongs to the peroxiredoxin family. AhpC/Prx1 subfamily.</text>
</comment>
<name>A0ABD6EV22_9BILA</name>
<dbReference type="AlphaFoldDB" id="A0ABD6EV22"/>
<comment type="subunit">
    <text evidence="10">Homodimer; disulfide-linked, upon oxidation.</text>
</comment>
<dbReference type="InterPro" id="IPR013766">
    <property type="entry name" value="Thioredoxin_domain"/>
</dbReference>
<evidence type="ECO:0000256" key="7">
    <source>
        <dbReference type="ARBA" id="ARBA00023157"/>
    </source>
</evidence>
<evidence type="ECO:0000256" key="10">
    <source>
        <dbReference type="ARBA" id="ARBA00063543"/>
    </source>
</evidence>
<evidence type="ECO:0000256" key="2">
    <source>
        <dbReference type="ARBA" id="ARBA00009796"/>
    </source>
</evidence>
<feature type="domain" description="Thioredoxin" evidence="13">
    <location>
        <begin position="12"/>
        <end position="170"/>
    </location>
</feature>
<dbReference type="GO" id="GO:0140824">
    <property type="term" value="F:thioredoxin-dependent peroxiredoxin activity"/>
    <property type="evidence" value="ECO:0007669"/>
    <property type="project" value="UniProtKB-EC"/>
</dbReference>
<dbReference type="InterPro" id="IPR024706">
    <property type="entry name" value="Peroxiredoxin_AhpC-typ"/>
</dbReference>
<gene>
    <name evidence="14" type="ORF">AB6A40_007246</name>
</gene>
<keyword evidence="5 11" id="KW-0049">Antioxidant</keyword>
<dbReference type="PANTHER" id="PTHR10681">
    <property type="entry name" value="THIOREDOXIN PEROXIDASE"/>
    <property type="match status" value="1"/>
</dbReference>
<sequence length="215" mass="23743">MYRSNSSTMSRASIGKPAPPFTGEAVVDGDFQQISLSDYKGRFLVLFFYPGDFTFVCPTEIIALSNRFNEFDEISCSVVAVSTDSKFCHFAWITQPRKMGGLGDVNIPILSDQTLQICRDYGVLKSDEGVAYRGLFIIDGEGIVRQITINDLGIGRSIDEILRLVKAIQFVDKHGLVCPVNWKPGDSGLKTEITKRDKVAKACDTTAGDQNRTDI</sequence>
<dbReference type="Proteomes" id="UP001608902">
    <property type="component" value="Unassembled WGS sequence"/>
</dbReference>
<evidence type="ECO:0000256" key="11">
    <source>
        <dbReference type="PIRNR" id="PIRNR000239"/>
    </source>
</evidence>
<evidence type="ECO:0000256" key="8">
    <source>
        <dbReference type="ARBA" id="ARBA00023284"/>
    </source>
</evidence>
<comment type="caution">
    <text evidence="14">The sequence shown here is derived from an EMBL/GenBank/DDBJ whole genome shotgun (WGS) entry which is preliminary data.</text>
</comment>
<dbReference type="PIRSF" id="PIRSF000239">
    <property type="entry name" value="AHPC"/>
    <property type="match status" value="1"/>
</dbReference>
<keyword evidence="4 11" id="KW-0575">Peroxidase</keyword>
<dbReference type="CDD" id="cd03015">
    <property type="entry name" value="PRX_Typ2cys"/>
    <property type="match status" value="1"/>
</dbReference>
<evidence type="ECO:0000256" key="4">
    <source>
        <dbReference type="ARBA" id="ARBA00022559"/>
    </source>
</evidence>
<dbReference type="SUPFAM" id="SSF52833">
    <property type="entry name" value="Thioredoxin-like"/>
    <property type="match status" value="1"/>
</dbReference>
<dbReference type="EC" id="1.11.1.24" evidence="3"/>
<keyword evidence="7" id="KW-1015">Disulfide bond</keyword>
<evidence type="ECO:0000256" key="6">
    <source>
        <dbReference type="ARBA" id="ARBA00023002"/>
    </source>
</evidence>
<evidence type="ECO:0000259" key="13">
    <source>
        <dbReference type="PROSITE" id="PS51352"/>
    </source>
</evidence>